<keyword evidence="1" id="KW-0677">Repeat</keyword>
<comment type="function">
    <text evidence="5">Acts as a decapping enzyme capable of hydrolyzing monomethylated capped RNAs (in vitro). Hydrolyzes monomethylated capped RNA after alpha and beta phosphates to form N(7)-methyl-GDP. Shows low activity towards unmethylated capped RNA.</text>
</comment>
<dbReference type="SMART" id="SM00248">
    <property type="entry name" value="ANK"/>
    <property type="match status" value="2"/>
</dbReference>
<dbReference type="EC" id="3.6.1.62" evidence="3"/>
<keyword evidence="9" id="KW-0175">Coiled coil</keyword>
<dbReference type="SUPFAM" id="SSF48403">
    <property type="entry name" value="Ankyrin repeat"/>
    <property type="match status" value="1"/>
</dbReference>
<dbReference type="PROSITE" id="PS50297">
    <property type="entry name" value="ANK_REP_REGION"/>
    <property type="match status" value="1"/>
</dbReference>
<comment type="caution">
    <text evidence="12">The sequence shown here is derived from an EMBL/GenBank/DDBJ whole genome shotgun (WGS) entry which is preliminary data.</text>
</comment>
<feature type="coiled-coil region" evidence="9">
    <location>
        <begin position="714"/>
        <end position="762"/>
    </location>
</feature>
<feature type="coiled-coil region" evidence="9">
    <location>
        <begin position="961"/>
        <end position="1039"/>
    </location>
</feature>
<evidence type="ECO:0000256" key="2">
    <source>
        <dbReference type="ARBA" id="ARBA00023043"/>
    </source>
</evidence>
<feature type="coiled-coil region" evidence="9">
    <location>
        <begin position="485"/>
        <end position="583"/>
    </location>
</feature>
<dbReference type="Pfam" id="PF00293">
    <property type="entry name" value="NUDIX"/>
    <property type="match status" value="1"/>
</dbReference>
<evidence type="ECO:0000256" key="5">
    <source>
        <dbReference type="ARBA" id="ARBA00093415"/>
    </source>
</evidence>
<accession>A0A8X8BP29</accession>
<evidence type="ECO:0000256" key="4">
    <source>
        <dbReference type="ARBA" id="ARBA00093205"/>
    </source>
</evidence>
<evidence type="ECO:0000256" key="10">
    <source>
        <dbReference type="SAM" id="MobiDB-lite"/>
    </source>
</evidence>
<feature type="repeat" description="ANK" evidence="8">
    <location>
        <begin position="109"/>
        <end position="141"/>
    </location>
</feature>
<dbReference type="InterPro" id="IPR036770">
    <property type="entry name" value="Ankyrin_rpt-contain_sf"/>
</dbReference>
<dbReference type="SUPFAM" id="SSF55811">
    <property type="entry name" value="Nudix"/>
    <property type="match status" value="1"/>
</dbReference>
<evidence type="ECO:0000256" key="6">
    <source>
        <dbReference type="ARBA" id="ARBA00093621"/>
    </source>
</evidence>
<dbReference type="CDD" id="cd04694">
    <property type="entry name" value="NUDIX_Nudt17"/>
    <property type="match status" value="1"/>
</dbReference>
<evidence type="ECO:0000256" key="1">
    <source>
        <dbReference type="ARBA" id="ARBA00022737"/>
    </source>
</evidence>
<dbReference type="Pfam" id="PF12796">
    <property type="entry name" value="Ank_2"/>
    <property type="match status" value="1"/>
</dbReference>
<evidence type="ECO:0000313" key="12">
    <source>
        <dbReference type="EMBL" id="KAG2462581.1"/>
    </source>
</evidence>
<evidence type="ECO:0000256" key="7">
    <source>
        <dbReference type="ARBA" id="ARBA00093663"/>
    </source>
</evidence>
<dbReference type="PANTHER" id="PTHR24171">
    <property type="entry name" value="ANKYRIN REPEAT DOMAIN-CONTAINING PROTEIN 39-RELATED"/>
    <property type="match status" value="1"/>
</dbReference>
<organism evidence="12 13">
    <name type="scientific">Polypterus senegalus</name>
    <name type="common">Senegal bichir</name>
    <dbReference type="NCBI Taxonomy" id="55291"/>
    <lineage>
        <taxon>Eukaryota</taxon>
        <taxon>Metazoa</taxon>
        <taxon>Chordata</taxon>
        <taxon>Craniata</taxon>
        <taxon>Vertebrata</taxon>
        <taxon>Euteleostomi</taxon>
        <taxon>Actinopterygii</taxon>
        <taxon>Polypteriformes</taxon>
        <taxon>Polypteridae</taxon>
        <taxon>Polypterus</taxon>
    </lineage>
</organism>
<dbReference type="InterPro" id="IPR033716">
    <property type="entry name" value="Nudt17_dom"/>
</dbReference>
<evidence type="ECO:0000256" key="8">
    <source>
        <dbReference type="PROSITE-ProRule" id="PRU00023"/>
    </source>
</evidence>
<dbReference type="PANTHER" id="PTHR24171:SF9">
    <property type="entry name" value="ANKYRIN REPEAT DOMAIN-CONTAINING PROTEIN 39"/>
    <property type="match status" value="1"/>
</dbReference>
<evidence type="ECO:0000256" key="9">
    <source>
        <dbReference type="SAM" id="Coils"/>
    </source>
</evidence>
<comment type="catalytic activity">
    <reaction evidence="4">
        <text>a 5'-end (N(7)-methyl 5'-triphosphoguanosine)-ribonucleoside in mRNA + H2O = N(7)-methyl-GDP + a 5'-end phospho-ribonucleoside in mRNA + 2 H(+)</text>
        <dbReference type="Rhea" id="RHEA:67484"/>
        <dbReference type="Rhea" id="RHEA-COMP:15692"/>
        <dbReference type="Rhea" id="RHEA-COMP:17167"/>
        <dbReference type="ChEBI" id="CHEBI:15377"/>
        <dbReference type="ChEBI" id="CHEBI:15378"/>
        <dbReference type="ChEBI" id="CHEBI:63714"/>
        <dbReference type="ChEBI" id="CHEBI:138282"/>
        <dbReference type="ChEBI" id="CHEBI:156461"/>
        <dbReference type="EC" id="3.6.1.62"/>
    </reaction>
</comment>
<proteinExistence type="predicted"/>
<feature type="coiled-coil region" evidence="9">
    <location>
        <begin position="842"/>
        <end position="921"/>
    </location>
</feature>
<keyword evidence="2 8" id="KW-0040">ANK repeat</keyword>
<dbReference type="EMBL" id="JAATIS010004040">
    <property type="protein sequence ID" value="KAG2462581.1"/>
    <property type="molecule type" value="Genomic_DNA"/>
</dbReference>
<dbReference type="GO" id="GO:0140933">
    <property type="term" value="F:5'-(N(7)-methylguanosine 5'-triphospho)-[mRNA] hydrolase activity"/>
    <property type="evidence" value="ECO:0007669"/>
    <property type="project" value="UniProtKB-EC"/>
</dbReference>
<reference evidence="12 13" key="1">
    <citation type="journal article" date="2021" name="Cell">
        <title>Tracing the genetic footprints of vertebrate landing in non-teleost ray-finned fishes.</title>
        <authorList>
            <person name="Bi X."/>
            <person name="Wang K."/>
            <person name="Yang L."/>
            <person name="Pan H."/>
            <person name="Jiang H."/>
            <person name="Wei Q."/>
            <person name="Fang M."/>
            <person name="Yu H."/>
            <person name="Zhu C."/>
            <person name="Cai Y."/>
            <person name="He Y."/>
            <person name="Gan X."/>
            <person name="Zeng H."/>
            <person name="Yu D."/>
            <person name="Zhu Y."/>
            <person name="Jiang H."/>
            <person name="Qiu Q."/>
            <person name="Yang H."/>
            <person name="Zhang Y.E."/>
            <person name="Wang W."/>
            <person name="Zhu M."/>
            <person name="He S."/>
            <person name="Zhang G."/>
        </authorList>
    </citation>
    <scope>NUCLEOTIDE SEQUENCE [LARGE SCALE GENOMIC DNA]</scope>
    <source>
        <strain evidence="12">Bchr_013</strain>
    </source>
</reference>
<feature type="repeat" description="ANK" evidence="8">
    <location>
        <begin position="76"/>
        <end position="108"/>
    </location>
</feature>
<dbReference type="Gene3D" id="3.90.79.10">
    <property type="entry name" value="Nucleoside Triphosphate Pyrophosphohydrolase"/>
    <property type="match status" value="1"/>
</dbReference>
<feature type="non-terminal residue" evidence="12">
    <location>
        <position position="1"/>
    </location>
</feature>
<dbReference type="InterPro" id="IPR002110">
    <property type="entry name" value="Ankyrin_rpt"/>
</dbReference>
<name>A0A8X8BP29_POLSE</name>
<feature type="domain" description="Nudix hydrolase" evidence="11">
    <location>
        <begin position="1065"/>
        <end position="1210"/>
    </location>
</feature>
<dbReference type="InterPro" id="IPR000086">
    <property type="entry name" value="NUDIX_hydrolase_dom"/>
</dbReference>
<feature type="non-terminal residue" evidence="12">
    <location>
        <position position="1365"/>
    </location>
</feature>
<dbReference type="InterPro" id="IPR015797">
    <property type="entry name" value="NUDIX_hydrolase-like_dom_sf"/>
</dbReference>
<keyword evidence="13" id="KW-1185">Reference proteome</keyword>
<feature type="region of interest" description="Disordered" evidence="10">
    <location>
        <begin position="1"/>
        <end position="21"/>
    </location>
</feature>
<dbReference type="Gene3D" id="1.25.40.20">
    <property type="entry name" value="Ankyrin repeat-containing domain"/>
    <property type="match status" value="1"/>
</dbReference>
<feature type="coiled-coil region" evidence="9">
    <location>
        <begin position="395"/>
        <end position="436"/>
    </location>
</feature>
<protein>
    <recommendedName>
        <fullName evidence="6">m7GpppN-mRNA hydrolase NUDT17</fullName>
        <ecNumber evidence="3">3.6.1.62</ecNumber>
    </recommendedName>
    <alternativeName>
        <fullName evidence="7">Nucleoside diphosphate-linked moiety X motif 17</fullName>
    </alternativeName>
</protein>
<evidence type="ECO:0000313" key="13">
    <source>
        <dbReference type="Proteomes" id="UP000886611"/>
    </source>
</evidence>
<evidence type="ECO:0000259" key="11">
    <source>
        <dbReference type="PROSITE" id="PS51462"/>
    </source>
</evidence>
<dbReference type="PROSITE" id="PS51462">
    <property type="entry name" value="NUDIX"/>
    <property type="match status" value="1"/>
</dbReference>
<dbReference type="Proteomes" id="UP000886611">
    <property type="component" value="Unassembled WGS sequence"/>
</dbReference>
<sequence length="1365" mass="155930">MHSALMSPQPQENSQHNTTTLKPEMKDCNMPCFSVKYIRQQKLWLLCKYDMETGCSALHLAAKYEQPDSIKALIQDGLTALMIAAQENQQSVCEELLQHGADVNTTDHWGRTALILGCMSASVQAVAVLLRHGADSEAVDSMGLDAAHYLKVSGSKEIVSLLQKGQQKFQAAGSSDEESSHLSQKACNTTEEIKVNSANRGLVSDSHSKRLEEDKVAVEEEVHVAKSPRKDLTCSTDSERQRQEEEWTATKRLRTELSLKRQECEYLTSEIEALRGQLWQQTQSLSLLLLNEGVKIVNCTDAEEGEGEGELIYSVLMERLARLLEEKKQQVCRYIQKGEDTSGKNRRHRESVEAVDVQQHQEVLNKLKVALEDKANSEKRILEIEGHLDNMRAVLSQYETRKRMQSSVIEELELQVSESAAENETLKVKLQELQSMLETERHIVEESISYQEYRKGKDALGGTILELRGLLSEMRVNYSEALKEKEEKCCEIQLLQSELDSLKQRLQSDFIPVDDYRRRKKSWEGTVNELEKLALKLSDDNRNLQNQWTDSKEAKENESDLRIASAGKEVAQTQDRADALSKDQEFIQGLFSFLFNTLEQNAYDMQMSHSEVQRSMEPNESTSYPKAKTEDFKKRTTINLETNILEGLQSYMDSPEFVKKETQNFCFASTSVKDETNSRKKAFLNDGKILDDDENNLKHVNQKLSSTCKTETALANAISENERLKEHIVSLEEDLAVEQQVSKKLQSNLEAQKNEIRALQEAFPPEILKEDNREQGMERGNGDKFDSDIIEELYWNIGCLVKRYQECESKVWTAKFQEKEHINKSTQTSQEIQSSDTLASEFSEALTKIKELEIDLGKCKNETVSKEAHMKAISSLEIKVNSLTEEIELMEGHLEKGKTELSCLQDELNHTYKEVTALEARERQRLEETASLEKQAQVQVMDLLQKYEQSLQETASWKDCAQKELDLSQEMKNRVSALERRADEAEYETQRMTDRVLQMQTQVEQWEKKYKEKQYEEQLERLMNLNTSFQQEVASLQNHLERAHFCPLKHLSESEASMLPVDIRDRGVDVGVAILLQSANEKVLLTRRATNLAIFPNVWVPPGTLQYRLVDAGMRELQEETGITLGPEEYSPQMLGLWESVFPPMLSRGLPCRHHIVSYMLVQSTQTHHELEERLRPNPQEVSACVWVGPAVVQAIVSSIDGEDDCGRVPDDLPEAVRISEVMKDGVLHQTNLPLSVLINKATTQGPDIERVSTGTKFALELWLKTLAITQRSDRNQNEKGFETERQLLKKGAVHILFEWNSFSIPFSRLGVWETRKRPMEDDTLGEEEEEDDKVLEDHDYASDPAVVDLVHDENIYLSERRSST</sequence>
<gene>
    <name evidence="12" type="primary">Nudt17</name>
    <name evidence="12" type="ORF">GTO96_0000496</name>
</gene>
<dbReference type="PROSITE" id="PS50088">
    <property type="entry name" value="ANK_REPEAT"/>
    <property type="match status" value="2"/>
</dbReference>
<evidence type="ECO:0000256" key="3">
    <source>
        <dbReference type="ARBA" id="ARBA00026102"/>
    </source>
</evidence>